<reference evidence="1" key="1">
    <citation type="submission" date="2020-02" db="EMBL/GenBank/DDBJ databases">
        <authorList>
            <person name="Meier V. D."/>
        </authorList>
    </citation>
    <scope>NUCLEOTIDE SEQUENCE</scope>
    <source>
        <strain evidence="1">AVDCRST_MAG56</strain>
    </source>
</reference>
<protein>
    <submittedName>
        <fullName evidence="1">Uncharacterized protein</fullName>
    </submittedName>
</protein>
<accession>A0A6J4JHA7</accession>
<name>A0A6J4JHA7_9SPHI</name>
<proteinExistence type="predicted"/>
<organism evidence="1">
    <name type="scientific">uncultured Cytophagales bacterium</name>
    <dbReference type="NCBI Taxonomy" id="158755"/>
    <lineage>
        <taxon>Bacteria</taxon>
        <taxon>Pseudomonadati</taxon>
        <taxon>Bacteroidota</taxon>
        <taxon>Sphingobacteriia</taxon>
        <taxon>Sphingobacteriales</taxon>
        <taxon>environmental samples</taxon>
    </lineage>
</organism>
<gene>
    <name evidence="1" type="ORF">AVDCRST_MAG56-3573</name>
</gene>
<dbReference type="EMBL" id="CADCTQ010000290">
    <property type="protein sequence ID" value="CAA9277080.1"/>
    <property type="molecule type" value="Genomic_DNA"/>
</dbReference>
<evidence type="ECO:0000313" key="1">
    <source>
        <dbReference type="EMBL" id="CAA9277080.1"/>
    </source>
</evidence>
<sequence>MHDALILYGLIGLNCSLVAAHRGNVTRHPEKNSPRNKFCGGPEAGITFVAVY</sequence>
<dbReference type="AlphaFoldDB" id="A0A6J4JHA7"/>